<dbReference type="Gene3D" id="3.30.450.20">
    <property type="entry name" value="PAS domain"/>
    <property type="match status" value="2"/>
</dbReference>
<accession>A0A4R9FNS8</accession>
<dbReference type="SUPFAM" id="SSF47384">
    <property type="entry name" value="Homodimeric domain of signal transducing histidine kinase"/>
    <property type="match status" value="1"/>
</dbReference>
<dbReference type="SMART" id="SM00388">
    <property type="entry name" value="HisKA"/>
    <property type="match status" value="1"/>
</dbReference>
<dbReference type="PROSITE" id="PS50112">
    <property type="entry name" value="PAS"/>
    <property type="match status" value="1"/>
</dbReference>
<dbReference type="Pfam" id="PF02518">
    <property type="entry name" value="HATPase_c"/>
    <property type="match status" value="1"/>
</dbReference>
<keyword evidence="12" id="KW-1185">Reference proteome</keyword>
<evidence type="ECO:0000256" key="7">
    <source>
        <dbReference type="ARBA" id="ARBA00022840"/>
    </source>
</evidence>
<dbReference type="InterPro" id="IPR013656">
    <property type="entry name" value="PAS_4"/>
</dbReference>
<dbReference type="InterPro" id="IPR035965">
    <property type="entry name" value="PAS-like_dom_sf"/>
</dbReference>
<feature type="domain" description="PAS" evidence="10">
    <location>
        <begin position="13"/>
        <end position="84"/>
    </location>
</feature>
<keyword evidence="7" id="KW-0067">ATP-binding</keyword>
<keyword evidence="6 11" id="KW-0418">Kinase</keyword>
<dbReference type="RefSeq" id="WP_135589498.1">
    <property type="nucleotide sequence ID" value="NZ_RQEP01000019.1"/>
</dbReference>
<evidence type="ECO:0000256" key="4">
    <source>
        <dbReference type="ARBA" id="ARBA00022679"/>
    </source>
</evidence>
<evidence type="ECO:0000256" key="5">
    <source>
        <dbReference type="ARBA" id="ARBA00022741"/>
    </source>
</evidence>
<sequence>MSQENSILLSDSGTRSYETLFEYQPLAAFLVEADGTISLVNHRFELLSGKTKQDIQNRMKWTQFAHPDDIESLMDAFLNNFQKQHKPHLFTARTRLFNGSAYRKVFIRANRIPTANETILVQLQELDEEGLLKDYSLEDSDYRWRSFLMEGLDIVVILDLSGNILFVNKTLTGASAEEVQGRNLFQILKKTDALKLQSFISKVLVTGNAESVEEWSSFTGKKSHYFIRISPVTKQGEISAILLTVSDTTKQKESDSDRLRRMESQRHRQKLEALGTLAAGVAHEINNPLTGILNYAELVKEQVEENETLLRNVEVIIRESERISGIVRSLLGFAHKEEGIKAHVSTGEIMHSSIQLLLPFLSKDAIIMEGVDTLIDSEKNMDIPLVIGEPQKLKQVFLNLITNARDSLNDKFPFPSEKKRIIVGQRQLFRNGERYVEVTVKDFGIGIREENINRIFDPFFTTKPTTVGTGLGLSVSYDIVREMSGDMDVESVEDEYAVFHVILPAAEKIS</sequence>
<evidence type="ECO:0000259" key="10">
    <source>
        <dbReference type="PROSITE" id="PS50112"/>
    </source>
</evidence>
<dbReference type="Pfam" id="PF00989">
    <property type="entry name" value="PAS"/>
    <property type="match status" value="1"/>
</dbReference>
<evidence type="ECO:0000259" key="9">
    <source>
        <dbReference type="PROSITE" id="PS50109"/>
    </source>
</evidence>
<dbReference type="InterPro" id="IPR003594">
    <property type="entry name" value="HATPase_dom"/>
</dbReference>
<evidence type="ECO:0000256" key="8">
    <source>
        <dbReference type="ARBA" id="ARBA00023012"/>
    </source>
</evidence>
<evidence type="ECO:0000256" key="3">
    <source>
        <dbReference type="ARBA" id="ARBA00022553"/>
    </source>
</evidence>
<dbReference type="PRINTS" id="PR00344">
    <property type="entry name" value="BCTRLSENSOR"/>
</dbReference>
<comment type="caution">
    <text evidence="11">The sequence shown here is derived from an EMBL/GenBank/DDBJ whole genome shotgun (WGS) entry which is preliminary data.</text>
</comment>
<dbReference type="InterPro" id="IPR036890">
    <property type="entry name" value="HATPase_C_sf"/>
</dbReference>
<evidence type="ECO:0000256" key="2">
    <source>
        <dbReference type="ARBA" id="ARBA00012438"/>
    </source>
</evidence>
<evidence type="ECO:0000313" key="12">
    <source>
        <dbReference type="Proteomes" id="UP000297453"/>
    </source>
</evidence>
<dbReference type="AlphaFoldDB" id="A0A4R9FNS8"/>
<evidence type="ECO:0000313" key="11">
    <source>
        <dbReference type="EMBL" id="TGJ99406.1"/>
    </source>
</evidence>
<dbReference type="SUPFAM" id="SSF55785">
    <property type="entry name" value="PYP-like sensor domain (PAS domain)"/>
    <property type="match status" value="2"/>
</dbReference>
<keyword evidence="3" id="KW-0597">Phosphoprotein</keyword>
<dbReference type="InterPro" id="IPR000014">
    <property type="entry name" value="PAS"/>
</dbReference>
<dbReference type="EMBL" id="RQEP01000019">
    <property type="protein sequence ID" value="TGJ99406.1"/>
    <property type="molecule type" value="Genomic_DNA"/>
</dbReference>
<dbReference type="Gene3D" id="3.30.565.10">
    <property type="entry name" value="Histidine kinase-like ATPase, C-terminal domain"/>
    <property type="match status" value="1"/>
</dbReference>
<dbReference type="GO" id="GO:0005524">
    <property type="term" value="F:ATP binding"/>
    <property type="evidence" value="ECO:0007669"/>
    <property type="project" value="UniProtKB-KW"/>
</dbReference>
<dbReference type="PROSITE" id="PS50109">
    <property type="entry name" value="HIS_KIN"/>
    <property type="match status" value="1"/>
</dbReference>
<name>A0A4R9FNS8_9LEPT</name>
<keyword evidence="8" id="KW-0902">Two-component regulatory system</keyword>
<keyword evidence="4" id="KW-0808">Transferase</keyword>
<dbReference type="InterPro" id="IPR013767">
    <property type="entry name" value="PAS_fold"/>
</dbReference>
<dbReference type="PANTHER" id="PTHR43065:SF46">
    <property type="entry name" value="C4-DICARBOXYLATE TRANSPORT SENSOR PROTEIN DCTB"/>
    <property type="match status" value="1"/>
</dbReference>
<dbReference type="SMART" id="SM00387">
    <property type="entry name" value="HATPase_c"/>
    <property type="match status" value="1"/>
</dbReference>
<dbReference type="InterPro" id="IPR005467">
    <property type="entry name" value="His_kinase_dom"/>
</dbReference>
<dbReference type="EC" id="2.7.13.3" evidence="2"/>
<dbReference type="PANTHER" id="PTHR43065">
    <property type="entry name" value="SENSOR HISTIDINE KINASE"/>
    <property type="match status" value="1"/>
</dbReference>
<evidence type="ECO:0000256" key="6">
    <source>
        <dbReference type="ARBA" id="ARBA00022777"/>
    </source>
</evidence>
<proteinExistence type="predicted"/>
<dbReference type="NCBIfam" id="TIGR00229">
    <property type="entry name" value="sensory_box"/>
    <property type="match status" value="2"/>
</dbReference>
<dbReference type="OrthoDB" id="9815750at2"/>
<dbReference type="Gene3D" id="1.10.287.130">
    <property type="match status" value="1"/>
</dbReference>
<dbReference type="CDD" id="cd00082">
    <property type="entry name" value="HisKA"/>
    <property type="match status" value="1"/>
</dbReference>
<evidence type="ECO:0000256" key="1">
    <source>
        <dbReference type="ARBA" id="ARBA00000085"/>
    </source>
</evidence>
<reference evidence="11" key="1">
    <citation type="journal article" date="2019" name="PLoS Negl. Trop. Dis.">
        <title>Revisiting the worldwide diversity of Leptospira species in the environment.</title>
        <authorList>
            <person name="Vincent A.T."/>
            <person name="Schiettekatte O."/>
            <person name="Bourhy P."/>
            <person name="Veyrier F.J."/>
            <person name="Picardeau M."/>
        </authorList>
    </citation>
    <scope>NUCLEOTIDE SEQUENCE [LARGE SCALE GENOMIC DNA]</scope>
    <source>
        <strain evidence="11">SSS9</strain>
    </source>
</reference>
<dbReference type="InterPro" id="IPR004358">
    <property type="entry name" value="Sig_transdc_His_kin-like_C"/>
</dbReference>
<organism evidence="11 12">
    <name type="scientific">Leptospira semungkisensis</name>
    <dbReference type="NCBI Taxonomy" id="2484985"/>
    <lineage>
        <taxon>Bacteria</taxon>
        <taxon>Pseudomonadati</taxon>
        <taxon>Spirochaetota</taxon>
        <taxon>Spirochaetia</taxon>
        <taxon>Leptospirales</taxon>
        <taxon>Leptospiraceae</taxon>
        <taxon>Leptospira</taxon>
    </lineage>
</organism>
<dbReference type="Proteomes" id="UP000297453">
    <property type="component" value="Unassembled WGS sequence"/>
</dbReference>
<dbReference type="InterPro" id="IPR036097">
    <property type="entry name" value="HisK_dim/P_sf"/>
</dbReference>
<dbReference type="CDD" id="cd00130">
    <property type="entry name" value="PAS"/>
    <property type="match status" value="2"/>
</dbReference>
<dbReference type="Pfam" id="PF00512">
    <property type="entry name" value="HisKA"/>
    <property type="match status" value="1"/>
</dbReference>
<dbReference type="GO" id="GO:0000155">
    <property type="term" value="F:phosphorelay sensor kinase activity"/>
    <property type="evidence" value="ECO:0007669"/>
    <property type="project" value="InterPro"/>
</dbReference>
<keyword evidence="5" id="KW-0547">Nucleotide-binding</keyword>
<gene>
    <name evidence="11" type="ORF">EHO59_16220</name>
</gene>
<protein>
    <recommendedName>
        <fullName evidence="2">histidine kinase</fullName>
        <ecNumber evidence="2">2.7.13.3</ecNumber>
    </recommendedName>
</protein>
<dbReference type="SMART" id="SM00091">
    <property type="entry name" value="PAS"/>
    <property type="match status" value="2"/>
</dbReference>
<dbReference type="Pfam" id="PF08448">
    <property type="entry name" value="PAS_4"/>
    <property type="match status" value="1"/>
</dbReference>
<dbReference type="GO" id="GO:0006355">
    <property type="term" value="P:regulation of DNA-templated transcription"/>
    <property type="evidence" value="ECO:0007669"/>
    <property type="project" value="InterPro"/>
</dbReference>
<comment type="catalytic activity">
    <reaction evidence="1">
        <text>ATP + protein L-histidine = ADP + protein N-phospho-L-histidine.</text>
        <dbReference type="EC" id="2.7.13.3"/>
    </reaction>
</comment>
<dbReference type="InterPro" id="IPR003661">
    <property type="entry name" value="HisK_dim/P_dom"/>
</dbReference>
<dbReference type="SUPFAM" id="SSF55874">
    <property type="entry name" value="ATPase domain of HSP90 chaperone/DNA topoisomerase II/histidine kinase"/>
    <property type="match status" value="1"/>
</dbReference>
<feature type="domain" description="Histidine kinase" evidence="9">
    <location>
        <begin position="280"/>
        <end position="507"/>
    </location>
</feature>